<dbReference type="CDD" id="cd07361">
    <property type="entry name" value="MEMO_like"/>
    <property type="match status" value="1"/>
</dbReference>
<accession>A0AAE3HLM4</accession>
<evidence type="ECO:0000256" key="2">
    <source>
        <dbReference type="HAMAP-Rule" id="MF_00055"/>
    </source>
</evidence>
<keyword evidence="4" id="KW-1185">Reference proteome</keyword>
<name>A0AAE3HLM4_9GAMM</name>
<dbReference type="NCBIfam" id="TIGR04336">
    <property type="entry name" value="AmmeMemoSam_B"/>
    <property type="match status" value="1"/>
</dbReference>
<evidence type="ECO:0000256" key="1">
    <source>
        <dbReference type="ARBA" id="ARBA00006315"/>
    </source>
</evidence>
<dbReference type="HAMAP" id="MF_00055">
    <property type="entry name" value="MEMO1"/>
    <property type="match status" value="1"/>
</dbReference>
<dbReference type="Pfam" id="PF01875">
    <property type="entry name" value="Memo"/>
    <property type="match status" value="1"/>
</dbReference>
<dbReference type="Proteomes" id="UP001204445">
    <property type="component" value="Unassembled WGS sequence"/>
</dbReference>
<comment type="similarity">
    <text evidence="1 2">Belongs to the MEMO1 family.</text>
</comment>
<evidence type="ECO:0000313" key="3">
    <source>
        <dbReference type="EMBL" id="MCS3903498.1"/>
    </source>
</evidence>
<dbReference type="AlphaFoldDB" id="A0AAE3HLM4"/>
<protein>
    <recommendedName>
        <fullName evidence="2">MEMO1 family protein J2T55_001524</fullName>
    </recommendedName>
</protein>
<dbReference type="RefSeq" id="WP_259055302.1">
    <property type="nucleotide sequence ID" value="NZ_JANUCT010000009.1"/>
</dbReference>
<evidence type="ECO:0000313" key="4">
    <source>
        <dbReference type="Proteomes" id="UP001204445"/>
    </source>
</evidence>
<sequence length="271" mass="29327">MNSTDKFSNHVREPAVAGLFYPGTATELRASVERCLAQIPGDAATPQAKAIIAPHAGYVFSGTVAARAYAGWRDLGDPISRVVVLGPSHRVYLRGMALPASSAFITPLGRVDIDRELAERVRTMPDVVIDDTPHAAEHSIEVQLPFLQTLFRNFELLPVVVGDARATSVARLLEQVWGGPETRIVISTDLSHYQNYTAANAIDSATSAAIRTLQYEAIGPEQACGCMPLRGLLYYAREHGLRIDELARCNSGDTAGPRDQVVGYAAYALHD</sequence>
<gene>
    <name evidence="3" type="ORF">J2T55_001524</name>
</gene>
<comment type="caution">
    <text evidence="3">The sequence shown here is derived from an EMBL/GenBank/DDBJ whole genome shotgun (WGS) entry which is preliminary data.</text>
</comment>
<dbReference type="EMBL" id="JANUCT010000009">
    <property type="protein sequence ID" value="MCS3903498.1"/>
    <property type="molecule type" value="Genomic_DNA"/>
</dbReference>
<dbReference type="InterPro" id="IPR002737">
    <property type="entry name" value="MEMO1_fam"/>
</dbReference>
<reference evidence="3" key="1">
    <citation type="submission" date="2022-08" db="EMBL/GenBank/DDBJ databases">
        <title>Genomic Encyclopedia of Type Strains, Phase III (KMG-III): the genomes of soil and plant-associated and newly described type strains.</title>
        <authorList>
            <person name="Whitman W."/>
        </authorList>
    </citation>
    <scope>NUCLEOTIDE SEQUENCE</scope>
    <source>
        <strain evidence="3">HMT 1</strain>
    </source>
</reference>
<proteinExistence type="inferred from homology"/>
<dbReference type="Gene3D" id="3.40.830.10">
    <property type="entry name" value="LigB-like"/>
    <property type="match status" value="1"/>
</dbReference>
<organism evidence="3 4">
    <name type="scientific">Methylohalomonas lacus</name>
    <dbReference type="NCBI Taxonomy" id="398773"/>
    <lineage>
        <taxon>Bacteria</taxon>
        <taxon>Pseudomonadati</taxon>
        <taxon>Pseudomonadota</taxon>
        <taxon>Gammaproteobacteria</taxon>
        <taxon>Methylohalomonadales</taxon>
        <taxon>Methylohalomonadaceae</taxon>
        <taxon>Methylohalomonas</taxon>
    </lineage>
</organism>
<dbReference type="PANTHER" id="PTHR11060">
    <property type="entry name" value="PROTEIN MEMO1"/>
    <property type="match status" value="1"/>
</dbReference>
<dbReference type="PANTHER" id="PTHR11060:SF0">
    <property type="entry name" value="PROTEIN MEMO1"/>
    <property type="match status" value="1"/>
</dbReference>